<protein>
    <recommendedName>
        <fullName evidence="4">Cysteine-rich transmembrane CYSTM domain-containing protein</fullName>
    </recommendedName>
</protein>
<sequence length="100" mass="11457">MFPQLIPWFDFTVPNLYPHVQPQVYPPPPNPQGQGYQQYQGYLGEENPSYSSYGWSQHPPPAHSQQGPFQHYQEDPDCITFLRGCFAGLCCCCLLEQCCL</sequence>
<comment type="caution">
    <text evidence="2">The sequence shown here is derived from an EMBL/GenBank/DDBJ whole genome shotgun (WGS) entry which is preliminary data.</text>
</comment>
<reference evidence="2 3" key="1">
    <citation type="journal article" date="2019" name="Sci. Rep.">
        <title>A high-quality genome of Eragrostis curvula grass provides insights into Poaceae evolution and supports new strategies to enhance forage quality.</title>
        <authorList>
            <person name="Carballo J."/>
            <person name="Santos B.A.C.M."/>
            <person name="Zappacosta D."/>
            <person name="Garbus I."/>
            <person name="Selva J.P."/>
            <person name="Gallo C.A."/>
            <person name="Diaz A."/>
            <person name="Albertini E."/>
            <person name="Caccamo M."/>
            <person name="Echenique V."/>
        </authorList>
    </citation>
    <scope>NUCLEOTIDE SEQUENCE [LARGE SCALE GENOMIC DNA]</scope>
    <source>
        <strain evidence="3">cv. Victoria</strain>
        <tissue evidence="2">Leaf</tissue>
    </source>
</reference>
<evidence type="ECO:0000256" key="1">
    <source>
        <dbReference type="SAM" id="MobiDB-lite"/>
    </source>
</evidence>
<feature type="compositionally biased region" description="Low complexity" evidence="1">
    <location>
        <begin position="32"/>
        <end position="42"/>
    </location>
</feature>
<dbReference type="Gramene" id="TVU14808">
    <property type="protein sequence ID" value="TVU14808"/>
    <property type="gene ID" value="EJB05_38301"/>
</dbReference>
<evidence type="ECO:0008006" key="4">
    <source>
        <dbReference type="Google" id="ProtNLM"/>
    </source>
</evidence>
<dbReference type="Proteomes" id="UP000324897">
    <property type="component" value="Unassembled WGS sequence"/>
</dbReference>
<evidence type="ECO:0000313" key="2">
    <source>
        <dbReference type="EMBL" id="TVU14808.1"/>
    </source>
</evidence>
<keyword evidence="3" id="KW-1185">Reference proteome</keyword>
<dbReference type="OrthoDB" id="10471289at2759"/>
<evidence type="ECO:0000313" key="3">
    <source>
        <dbReference type="Proteomes" id="UP000324897"/>
    </source>
</evidence>
<organism evidence="2 3">
    <name type="scientific">Eragrostis curvula</name>
    <name type="common">weeping love grass</name>
    <dbReference type="NCBI Taxonomy" id="38414"/>
    <lineage>
        <taxon>Eukaryota</taxon>
        <taxon>Viridiplantae</taxon>
        <taxon>Streptophyta</taxon>
        <taxon>Embryophyta</taxon>
        <taxon>Tracheophyta</taxon>
        <taxon>Spermatophyta</taxon>
        <taxon>Magnoliopsida</taxon>
        <taxon>Liliopsida</taxon>
        <taxon>Poales</taxon>
        <taxon>Poaceae</taxon>
        <taxon>PACMAD clade</taxon>
        <taxon>Chloridoideae</taxon>
        <taxon>Eragrostideae</taxon>
        <taxon>Eragrostidinae</taxon>
        <taxon>Eragrostis</taxon>
    </lineage>
</organism>
<name>A0A5J9TVI0_9POAL</name>
<feature type="non-terminal residue" evidence="2">
    <location>
        <position position="1"/>
    </location>
</feature>
<gene>
    <name evidence="2" type="ORF">EJB05_38301</name>
</gene>
<dbReference type="AlphaFoldDB" id="A0A5J9TVI0"/>
<feature type="region of interest" description="Disordered" evidence="1">
    <location>
        <begin position="22"/>
        <end position="70"/>
    </location>
</feature>
<proteinExistence type="predicted"/>
<accession>A0A5J9TVI0</accession>
<dbReference type="EMBL" id="RWGY01000031">
    <property type="protein sequence ID" value="TVU14808.1"/>
    <property type="molecule type" value="Genomic_DNA"/>
</dbReference>